<dbReference type="PANTHER" id="PTHR10683:SF18">
    <property type="entry name" value="TRANSALDOLASE"/>
    <property type="match status" value="1"/>
</dbReference>
<reference evidence="3" key="1">
    <citation type="submission" date="2022-08" db="EMBL/GenBank/DDBJ databases">
        <title>A Global Phylogenomic Analysis of the Shiitake Genus Lentinula.</title>
        <authorList>
            <consortium name="DOE Joint Genome Institute"/>
            <person name="Sierra-Patev S."/>
            <person name="Min B."/>
            <person name="Naranjo-Ortiz M."/>
            <person name="Looney B."/>
            <person name="Konkel Z."/>
            <person name="Slot J.C."/>
            <person name="Sakamoto Y."/>
            <person name="Steenwyk J.L."/>
            <person name="Rokas A."/>
            <person name="Carro J."/>
            <person name="Camarero S."/>
            <person name="Ferreira P."/>
            <person name="Molpeceres G."/>
            <person name="Ruiz-Duenas F.J."/>
            <person name="Serrano A."/>
            <person name="Henrissat B."/>
            <person name="Drula E."/>
            <person name="Hughes K.W."/>
            <person name="Mata J.L."/>
            <person name="Ishikawa N.K."/>
            <person name="Vargas-Isla R."/>
            <person name="Ushijima S."/>
            <person name="Smith C.A."/>
            <person name="Ahrendt S."/>
            <person name="Andreopoulos W."/>
            <person name="He G."/>
            <person name="Labutti K."/>
            <person name="Lipzen A."/>
            <person name="Ng V."/>
            <person name="Riley R."/>
            <person name="Sandor L."/>
            <person name="Barry K."/>
            <person name="Martinez A.T."/>
            <person name="Xiao Y."/>
            <person name="Gibbons J.G."/>
            <person name="Terashima K."/>
            <person name="Grigoriev I.V."/>
            <person name="Hibbett D.S."/>
        </authorList>
    </citation>
    <scope>NUCLEOTIDE SEQUENCE</scope>
    <source>
        <strain evidence="3">JLM2183</strain>
    </source>
</reference>
<name>A0A9W9DXW3_9AGAR</name>
<feature type="compositionally biased region" description="Basic and acidic residues" evidence="2">
    <location>
        <begin position="604"/>
        <end position="618"/>
    </location>
</feature>
<sequence length="695" mass="76575">MSVNNSVSNNADVQPARVVRSLPSMPPSKRHKSQQSTRMHTNMPQSQPTLEESIRTSGIHIIAETSNYEVLSERRPDGSGLNPELVLNMIKKDRDGGYQLFAATQKVLDLYESIDAVKDVLHEDPNLQHFGRRVLYQLLVEIGVMMMDYVPGPHFTFIEPCLALTTPDGEKNTHDGPSDHVKLSVEVMVEHAEELHVMFDTAGINHSRVIVGIPATQSGVLAAAKLQAFGVNTNLYLVSGLMHAIACAEVRPCYITIDVASVLSWYEESAAREDTVIPADMKAEALLTHPGVVAIQSILRYYKLHSIPTKIMGRNFRTADEIFLFGHEFHALSLPQSMIHELHTARLPLCVSGFASAKQSYMSDDSAASHTVRAAPTFPTAFVMVSRRKSDGSDYNKLNLHWTHSQAFINLSDHVLPCPITLLRSITLTGLGAVKIPMKTLRQITQESALYRIELRVLPLSELYARRRGHGIQNDVGDRYCDTLPPTSLSANKQPGARISPPTDANKRNNIRELGKGFPGAHSPYGAGIIVSPSPRCPRLRRPYPHRKMSIPARSPTPGPSPSLTETNDIIKGSKSHPGYYTSDSEVAKIIALTFGPQLQGLRGTEKRKTNSDEEMKRSSKNASSRTLPPLGTNVPQVVHGIPAAAPLRLGQTETSQGKQQVIAFGALLEKREEMRRKPKSQGNKSSMVEGIDFF</sequence>
<evidence type="ECO:0008006" key="5">
    <source>
        <dbReference type="Google" id="ProtNLM"/>
    </source>
</evidence>
<feature type="region of interest" description="Disordered" evidence="2">
    <location>
        <begin position="674"/>
        <end position="695"/>
    </location>
</feature>
<dbReference type="Proteomes" id="UP001150266">
    <property type="component" value="Unassembled WGS sequence"/>
</dbReference>
<keyword evidence="4" id="KW-1185">Reference proteome</keyword>
<gene>
    <name evidence="3" type="ORF">J3R30DRAFT_3693511</name>
</gene>
<dbReference type="Pfam" id="PF00923">
    <property type="entry name" value="TAL_FSA"/>
    <property type="match status" value="1"/>
</dbReference>
<feature type="compositionally biased region" description="Polar residues" evidence="2">
    <location>
        <begin position="34"/>
        <end position="50"/>
    </location>
</feature>
<feature type="region of interest" description="Disordered" evidence="2">
    <location>
        <begin position="601"/>
        <end position="633"/>
    </location>
</feature>
<keyword evidence="1" id="KW-0704">Schiff base</keyword>
<feature type="compositionally biased region" description="Low complexity" evidence="2">
    <location>
        <begin position="1"/>
        <end position="10"/>
    </location>
</feature>
<evidence type="ECO:0000256" key="1">
    <source>
        <dbReference type="ARBA" id="ARBA00023270"/>
    </source>
</evidence>
<dbReference type="OrthoDB" id="2015515at2759"/>
<evidence type="ECO:0000313" key="3">
    <source>
        <dbReference type="EMBL" id="KAJ4490047.1"/>
    </source>
</evidence>
<feature type="region of interest" description="Disordered" evidence="2">
    <location>
        <begin position="486"/>
        <end position="508"/>
    </location>
</feature>
<accession>A0A9W9DXW3</accession>
<dbReference type="GO" id="GO:0005975">
    <property type="term" value="P:carbohydrate metabolic process"/>
    <property type="evidence" value="ECO:0007669"/>
    <property type="project" value="InterPro"/>
</dbReference>
<dbReference type="InterPro" id="IPR013785">
    <property type="entry name" value="Aldolase_TIM"/>
</dbReference>
<feature type="region of interest" description="Disordered" evidence="2">
    <location>
        <begin position="544"/>
        <end position="577"/>
    </location>
</feature>
<dbReference type="AlphaFoldDB" id="A0A9W9DXW3"/>
<dbReference type="Gene3D" id="3.20.20.70">
    <property type="entry name" value="Aldolase class I"/>
    <property type="match status" value="1"/>
</dbReference>
<organism evidence="3 4">
    <name type="scientific">Lentinula aciculospora</name>
    <dbReference type="NCBI Taxonomy" id="153920"/>
    <lineage>
        <taxon>Eukaryota</taxon>
        <taxon>Fungi</taxon>
        <taxon>Dikarya</taxon>
        <taxon>Basidiomycota</taxon>
        <taxon>Agaricomycotina</taxon>
        <taxon>Agaricomycetes</taxon>
        <taxon>Agaricomycetidae</taxon>
        <taxon>Agaricales</taxon>
        <taxon>Marasmiineae</taxon>
        <taxon>Omphalotaceae</taxon>
        <taxon>Lentinula</taxon>
    </lineage>
</organism>
<dbReference type="SUPFAM" id="SSF51569">
    <property type="entry name" value="Aldolase"/>
    <property type="match status" value="1"/>
</dbReference>
<dbReference type="PANTHER" id="PTHR10683">
    <property type="entry name" value="TRANSALDOLASE"/>
    <property type="match status" value="1"/>
</dbReference>
<feature type="region of interest" description="Disordered" evidence="2">
    <location>
        <begin position="1"/>
        <end position="52"/>
    </location>
</feature>
<dbReference type="InterPro" id="IPR001585">
    <property type="entry name" value="TAL/FSA"/>
</dbReference>
<evidence type="ECO:0000313" key="4">
    <source>
        <dbReference type="Proteomes" id="UP001150266"/>
    </source>
</evidence>
<protein>
    <recommendedName>
        <fullName evidence="5">Transaldolase</fullName>
    </recommendedName>
</protein>
<evidence type="ECO:0000256" key="2">
    <source>
        <dbReference type="SAM" id="MobiDB-lite"/>
    </source>
</evidence>
<comment type="caution">
    <text evidence="3">The sequence shown here is derived from an EMBL/GenBank/DDBJ whole genome shotgun (WGS) entry which is preliminary data.</text>
</comment>
<proteinExistence type="predicted"/>
<dbReference type="EMBL" id="JAOTPV010000001">
    <property type="protein sequence ID" value="KAJ4490047.1"/>
    <property type="molecule type" value="Genomic_DNA"/>
</dbReference>